<protein>
    <submittedName>
        <fullName evidence="1">Uncharacterized protein</fullName>
    </submittedName>
</protein>
<dbReference type="Proteomes" id="UP000289738">
    <property type="component" value="Chromosome B10"/>
</dbReference>
<keyword evidence="2" id="KW-1185">Reference proteome</keyword>
<evidence type="ECO:0000313" key="1">
    <source>
        <dbReference type="EMBL" id="RYQ85364.1"/>
    </source>
</evidence>
<proteinExistence type="predicted"/>
<comment type="caution">
    <text evidence="1">The sequence shown here is derived from an EMBL/GenBank/DDBJ whole genome shotgun (WGS) entry which is preliminary data.</text>
</comment>
<accession>A0A444X6T3</accession>
<dbReference type="InterPro" id="IPR025893">
    <property type="entry name" value="Tocopherol_cyclase"/>
</dbReference>
<dbReference type="AlphaFoldDB" id="A0A444X6T3"/>
<dbReference type="STRING" id="3818.A0A444X6T3"/>
<dbReference type="GO" id="GO:0009976">
    <property type="term" value="F:tocopherol cyclase activity"/>
    <property type="evidence" value="ECO:0007669"/>
    <property type="project" value="InterPro"/>
</dbReference>
<reference evidence="1 2" key="1">
    <citation type="submission" date="2019-01" db="EMBL/GenBank/DDBJ databases">
        <title>Sequencing of cultivated peanut Arachis hypogaea provides insights into genome evolution and oil improvement.</title>
        <authorList>
            <person name="Chen X."/>
        </authorList>
    </citation>
    <scope>NUCLEOTIDE SEQUENCE [LARGE SCALE GENOMIC DNA]</scope>
    <source>
        <strain evidence="2">cv. Fuhuasheng</strain>
        <tissue evidence="1">Leaves</tissue>
    </source>
</reference>
<evidence type="ECO:0000313" key="2">
    <source>
        <dbReference type="Proteomes" id="UP000289738"/>
    </source>
</evidence>
<dbReference type="PANTHER" id="PTHR35309">
    <property type="match status" value="1"/>
</dbReference>
<dbReference type="EMBL" id="SDMP01000020">
    <property type="protein sequence ID" value="RYQ85364.1"/>
    <property type="molecule type" value="Genomic_DNA"/>
</dbReference>
<name>A0A444X6T3_ARAHY</name>
<organism evidence="1 2">
    <name type="scientific">Arachis hypogaea</name>
    <name type="common">Peanut</name>
    <dbReference type="NCBI Taxonomy" id="3818"/>
    <lineage>
        <taxon>Eukaryota</taxon>
        <taxon>Viridiplantae</taxon>
        <taxon>Streptophyta</taxon>
        <taxon>Embryophyta</taxon>
        <taxon>Tracheophyta</taxon>
        <taxon>Spermatophyta</taxon>
        <taxon>Magnoliopsida</taxon>
        <taxon>eudicotyledons</taxon>
        <taxon>Gunneridae</taxon>
        <taxon>Pentapetalae</taxon>
        <taxon>rosids</taxon>
        <taxon>fabids</taxon>
        <taxon>Fabales</taxon>
        <taxon>Fabaceae</taxon>
        <taxon>Papilionoideae</taxon>
        <taxon>50 kb inversion clade</taxon>
        <taxon>dalbergioids sensu lato</taxon>
        <taxon>Dalbergieae</taxon>
        <taxon>Pterocarpus clade</taxon>
        <taxon>Arachis</taxon>
    </lineage>
</organism>
<gene>
    <name evidence="1" type="ORF">Ahy_B10g104912</name>
</gene>
<sequence length="220" mass="24782">MASTFFNNLLATPKGQSTSYPMHCNNPCNLPPTPQLLPTANFGPLTAGLLTSSLRDVLQGLHSRTAPELLFYLLCREPFEVTQYGPRFTGVSAQILGADDKYICQFSEESQNFWGDGHELILGNTSVAKNDLRPPNKELPPQEFDNKMMEGFQVTPLWHQGQIKWRQLVGNIVRVLFMVGAMLGLHRSLQLAGLQLFLFLNLTDKYAWRVDYQQACANTY</sequence>
<dbReference type="Pfam" id="PF14249">
    <property type="entry name" value="Tocopherol_cycl"/>
    <property type="match status" value="1"/>
</dbReference>
<dbReference type="PANTHER" id="PTHR35309:SF2">
    <property type="entry name" value="TOCOPHEROL CYCLASE, CHLOROPLASTIC"/>
    <property type="match status" value="1"/>
</dbReference>